<gene>
    <name evidence="3" type="ORF">AOCH_006390</name>
</gene>
<comment type="caution">
    <text evidence="3">The sequence shown here is derived from an EMBL/GenBank/DDBJ whole genome shotgun (WGS) entry which is preliminary data.</text>
</comment>
<evidence type="ECO:0000313" key="3">
    <source>
        <dbReference type="EMBL" id="KKK24317.1"/>
    </source>
</evidence>
<proteinExistence type="predicted"/>
<keyword evidence="1" id="KW-0175">Coiled coil</keyword>
<feature type="coiled-coil region" evidence="1">
    <location>
        <begin position="622"/>
        <end position="649"/>
    </location>
</feature>
<name>A0A0F8XL78_9EURO</name>
<dbReference type="PANTHER" id="PTHR31138">
    <property type="entry name" value="CHROMOSOME 19, WHOLE GENOME SHOTGUN SEQUENCE"/>
    <property type="match status" value="1"/>
</dbReference>
<evidence type="ECO:0000259" key="2">
    <source>
        <dbReference type="Pfam" id="PF19343"/>
    </source>
</evidence>
<dbReference type="OrthoDB" id="5407957at2759"/>
<dbReference type="GO" id="GO:0008289">
    <property type="term" value="F:lipid binding"/>
    <property type="evidence" value="ECO:0007669"/>
    <property type="project" value="InterPro"/>
</dbReference>
<reference evidence="3 4" key="1">
    <citation type="submission" date="2015-02" db="EMBL/GenBank/DDBJ databases">
        <title>Draft Genome Sequences of Two Closely-Related Aflatoxigenic Aspergillus Species Obtained from the Cote d'Ivoire.</title>
        <authorList>
            <person name="Moore G.G."/>
            <person name="Beltz S.B."/>
            <person name="Mack B.M."/>
        </authorList>
    </citation>
    <scope>NUCLEOTIDE SEQUENCE [LARGE SCALE GENOMIC DNA]</scope>
    <source>
        <strain evidence="3 4">SRRC1432</strain>
    </source>
</reference>
<protein>
    <recommendedName>
        <fullName evidence="2">HAM1-like N-terminal domain-containing protein</fullName>
    </recommendedName>
</protein>
<dbReference type="InterPro" id="IPR017943">
    <property type="entry name" value="Bactericidal_perm-incr_a/b_dom"/>
</dbReference>
<organism evidence="3 4">
    <name type="scientific">Aspergillus ochraceoroseus</name>
    <dbReference type="NCBI Taxonomy" id="138278"/>
    <lineage>
        <taxon>Eukaryota</taxon>
        <taxon>Fungi</taxon>
        <taxon>Dikarya</taxon>
        <taxon>Ascomycota</taxon>
        <taxon>Pezizomycotina</taxon>
        <taxon>Eurotiomycetes</taxon>
        <taxon>Eurotiomycetidae</taxon>
        <taxon>Eurotiales</taxon>
        <taxon>Aspergillaceae</taxon>
        <taxon>Aspergillus</taxon>
        <taxon>Aspergillus subgen. Nidulantes</taxon>
    </lineage>
</organism>
<evidence type="ECO:0000313" key="4">
    <source>
        <dbReference type="Proteomes" id="UP000034947"/>
    </source>
</evidence>
<dbReference type="AlphaFoldDB" id="A0A0F8XL78"/>
<dbReference type="InterPro" id="IPR045967">
    <property type="entry name" value="HAM1-like_N"/>
</dbReference>
<dbReference type="Proteomes" id="UP000034947">
    <property type="component" value="Unassembled WGS sequence"/>
</dbReference>
<dbReference type="VEuPathDB" id="FungiDB:P175DRAFT_0494966"/>
<dbReference type="Gene3D" id="3.15.10.10">
    <property type="entry name" value="Bactericidal permeability-increasing protein, domain 1"/>
    <property type="match status" value="1"/>
</dbReference>
<evidence type="ECO:0000256" key="1">
    <source>
        <dbReference type="SAM" id="Coils"/>
    </source>
</evidence>
<sequence>MSGETEPLLPRYEDEASLQRQLHQKLHTYQMLRALSEGYMPSTDQTIANLRAWLTLDIFNPRTPDLGAVGRQLVRDSRRWIQLLIECLQIKNGEDQLQEFLWHLSRARASVHSNHISQRALHTKATADTRAAYDSFRTIGNLLLTNADFRLFIKDLTIVGREIFSDTAFSLSIASRRIGERLKLSQDEEHALSRAGADEDHDPSNEELREGVAQVAQVAGDGLARTGRDALESAEEHLCGREQETLMYRLKQTVVQLRESKDYTDSVATLARLLQQYAKTYARATVDVASTAEEEVDINDDLRQAMQKFWALLQSLGDAQEWQALEERFNDVLQHASRDPEFEDLISEVGSAIREFMTNPDSFDSAPEELNKLKKKSKQVGADSTLREEVVGVLEQAKRALQTVSQDETVSNLLSATKKLYNDASDGYYDRRRKLPADLVEVFLPLILRSIQYIPIPRLEISSPEFDLLVENLILEPGHTVNFSSFLPYRMHLTTRNDIDIVKKHSKKAVTDIKTTFTATVCGLNIAASEFGYWIRVHTMPFFHFSDEGVASFYLDRRGIDISLDVEVGRERLEQIFSLRGVRVRIHKLDYKVHRGKWRFLLWLTKPFLKHMFRRVLEKRIAEQIVQAAAALNRELVFARERLRAARIASPPDLFTFVRAVLARLKPGSDPDLEAHIGIDTAGTGVFRGVYAPGSLVKAWHEEAIQAQEAIEEGDESHGLHQTWRNAIFDVPR</sequence>
<dbReference type="SUPFAM" id="SSF55394">
    <property type="entry name" value="Bactericidal permeability-increasing protein, BPI"/>
    <property type="match status" value="1"/>
</dbReference>
<dbReference type="PANTHER" id="PTHR31138:SF4">
    <property type="entry name" value="DUF5923 DOMAIN-CONTAINING PROTEIN"/>
    <property type="match status" value="1"/>
</dbReference>
<dbReference type="EMBL" id="JYKN01000459">
    <property type="protein sequence ID" value="KKK24317.1"/>
    <property type="molecule type" value="Genomic_DNA"/>
</dbReference>
<feature type="domain" description="HAM1-like N-terminal" evidence="2">
    <location>
        <begin position="14"/>
        <end position="183"/>
    </location>
</feature>
<accession>A0A0F8XL78</accession>
<dbReference type="Pfam" id="PF19343">
    <property type="entry name" value="HAM1_N"/>
    <property type="match status" value="2"/>
</dbReference>
<feature type="domain" description="HAM1-like N-terminal" evidence="2">
    <location>
        <begin position="225"/>
        <end position="567"/>
    </location>
</feature>
<keyword evidence="4" id="KW-1185">Reference proteome</keyword>